<dbReference type="Proteomes" id="UP000256269">
    <property type="component" value="Unassembled WGS sequence"/>
</dbReference>
<evidence type="ECO:0000256" key="1">
    <source>
        <dbReference type="SAM" id="MobiDB-lite"/>
    </source>
</evidence>
<dbReference type="EMBL" id="QUNO01000008">
    <property type="protein sequence ID" value="REH44659.1"/>
    <property type="molecule type" value="Genomic_DNA"/>
</dbReference>
<proteinExistence type="predicted"/>
<evidence type="ECO:0000313" key="2">
    <source>
        <dbReference type="EMBL" id="REH44659.1"/>
    </source>
</evidence>
<accession>A0A3E0HG24</accession>
<name>A0A3E0HG24_9PSEU</name>
<protein>
    <submittedName>
        <fullName evidence="2">Uncharacterized protein</fullName>
    </submittedName>
</protein>
<evidence type="ECO:0000313" key="3">
    <source>
        <dbReference type="Proteomes" id="UP000256269"/>
    </source>
</evidence>
<gene>
    <name evidence="2" type="ORF">BCF44_108139</name>
</gene>
<reference evidence="2 3" key="1">
    <citation type="submission" date="2018-08" db="EMBL/GenBank/DDBJ databases">
        <title>Genomic Encyclopedia of Archaeal and Bacterial Type Strains, Phase II (KMG-II): from individual species to whole genera.</title>
        <authorList>
            <person name="Goeker M."/>
        </authorList>
    </citation>
    <scope>NUCLEOTIDE SEQUENCE [LARGE SCALE GENOMIC DNA]</scope>
    <source>
        <strain evidence="2 3">DSM 45791</strain>
    </source>
</reference>
<dbReference type="AlphaFoldDB" id="A0A3E0HG24"/>
<organism evidence="2 3">
    <name type="scientific">Kutzneria buriramensis</name>
    <dbReference type="NCBI Taxonomy" id="1045776"/>
    <lineage>
        <taxon>Bacteria</taxon>
        <taxon>Bacillati</taxon>
        <taxon>Actinomycetota</taxon>
        <taxon>Actinomycetes</taxon>
        <taxon>Pseudonocardiales</taxon>
        <taxon>Pseudonocardiaceae</taxon>
        <taxon>Kutzneria</taxon>
    </lineage>
</organism>
<feature type="region of interest" description="Disordered" evidence="1">
    <location>
        <begin position="26"/>
        <end position="48"/>
    </location>
</feature>
<dbReference type="RefSeq" id="WP_170217711.1">
    <property type="nucleotide sequence ID" value="NZ_CP144375.1"/>
</dbReference>
<keyword evidence="3" id="KW-1185">Reference proteome</keyword>
<sequence>MSDNKSQQSTVEVLADAGLEALATTWPVAETGEEMDDIVDGTGPGGDQ</sequence>
<comment type="caution">
    <text evidence="2">The sequence shown here is derived from an EMBL/GenBank/DDBJ whole genome shotgun (WGS) entry which is preliminary data.</text>
</comment>